<dbReference type="GO" id="GO:0006817">
    <property type="term" value="P:phosphate ion transport"/>
    <property type="evidence" value="ECO:0007669"/>
    <property type="project" value="UniProtKB-KW"/>
</dbReference>
<dbReference type="GO" id="GO:0006355">
    <property type="term" value="P:regulation of DNA-templated transcription"/>
    <property type="evidence" value="ECO:0007669"/>
    <property type="project" value="InterPro"/>
</dbReference>
<sequence length="230" mass="26313">MMETILLVEDEQPIRQMLGFALSRAGYRTLEAGDARQAQISLSETHPDLILMDWMLPDATGIELIRHIKRDSFNSDIPVIMLTAKSSEDDKITGLNSGADDYVSKPFSPKELIARIQAVLRRNTSRQTEDEVLTAQNLRLDKGSHRVTIDGNSLELGPTEFRLLNFMMENPNRVYSRGTLLDHVWGRNTYVEERTVDVHILRLRKSLAPWQYDKLIQTVRGVGYRFSPNE</sequence>
<dbReference type="CDD" id="cd17618">
    <property type="entry name" value="REC_OmpR_PhoB"/>
    <property type="match status" value="1"/>
</dbReference>
<feature type="DNA-binding region" description="OmpR/PhoB-type" evidence="14">
    <location>
        <begin position="130"/>
        <end position="228"/>
    </location>
</feature>
<dbReference type="PROSITE" id="PS50110">
    <property type="entry name" value="RESPONSE_REGULATORY"/>
    <property type="match status" value="1"/>
</dbReference>
<dbReference type="InterPro" id="IPR036388">
    <property type="entry name" value="WH-like_DNA-bd_sf"/>
</dbReference>
<dbReference type="SUPFAM" id="SSF52172">
    <property type="entry name" value="CheY-like"/>
    <property type="match status" value="1"/>
</dbReference>
<evidence type="ECO:0000256" key="13">
    <source>
        <dbReference type="PROSITE-ProRule" id="PRU00169"/>
    </source>
</evidence>
<evidence type="ECO:0000256" key="6">
    <source>
        <dbReference type="ARBA" id="ARBA00022592"/>
    </source>
</evidence>
<evidence type="ECO:0000256" key="1">
    <source>
        <dbReference type="ARBA" id="ARBA00004496"/>
    </source>
</evidence>
<evidence type="ECO:0000313" key="17">
    <source>
        <dbReference type="EMBL" id="PWQ92848.1"/>
    </source>
</evidence>
<evidence type="ECO:0000256" key="2">
    <source>
        <dbReference type="ARBA" id="ARBA00013332"/>
    </source>
</evidence>
<keyword evidence="10" id="KW-0010">Activator</keyword>
<name>A0A317C2R2_9GAMM</name>
<dbReference type="InterPro" id="IPR016032">
    <property type="entry name" value="Sig_transdc_resp-reg_C-effctor"/>
</dbReference>
<accession>A0A317C2R2</accession>
<dbReference type="PANTHER" id="PTHR48111">
    <property type="entry name" value="REGULATOR OF RPOS"/>
    <property type="match status" value="1"/>
</dbReference>
<dbReference type="OrthoDB" id="9802426at2"/>
<dbReference type="InterPro" id="IPR001789">
    <property type="entry name" value="Sig_transdc_resp-reg_receiver"/>
</dbReference>
<evidence type="ECO:0000313" key="18">
    <source>
        <dbReference type="Proteomes" id="UP000245539"/>
    </source>
</evidence>
<dbReference type="Pfam" id="PF00072">
    <property type="entry name" value="Response_reg"/>
    <property type="match status" value="1"/>
</dbReference>
<proteinExistence type="predicted"/>
<dbReference type="AlphaFoldDB" id="A0A317C2R2"/>
<comment type="caution">
    <text evidence="17">The sequence shown here is derived from an EMBL/GenBank/DDBJ whole genome shotgun (WGS) entry which is preliminary data.</text>
</comment>
<evidence type="ECO:0000256" key="10">
    <source>
        <dbReference type="ARBA" id="ARBA00023159"/>
    </source>
</evidence>
<keyword evidence="18" id="KW-1185">Reference proteome</keyword>
<dbReference type="FunFam" id="3.40.50.2300:FF:000001">
    <property type="entry name" value="DNA-binding response regulator PhoB"/>
    <property type="match status" value="1"/>
</dbReference>
<dbReference type="GO" id="GO:0000156">
    <property type="term" value="F:phosphorelay response regulator activity"/>
    <property type="evidence" value="ECO:0007669"/>
    <property type="project" value="InterPro"/>
</dbReference>
<dbReference type="SUPFAM" id="SSF46894">
    <property type="entry name" value="C-terminal effector domain of the bipartite response regulators"/>
    <property type="match status" value="1"/>
</dbReference>
<keyword evidence="8" id="KW-0805">Transcription regulation</keyword>
<dbReference type="Gene3D" id="3.40.50.2300">
    <property type="match status" value="1"/>
</dbReference>
<dbReference type="FunFam" id="1.10.10.10:FF:000011">
    <property type="entry name" value="Phosphate regulon transcriptional regulator PhoB"/>
    <property type="match status" value="1"/>
</dbReference>
<keyword evidence="9 14" id="KW-0238">DNA-binding</keyword>
<gene>
    <name evidence="17" type="primary">phoB</name>
    <name evidence="17" type="ORF">DKW60_19075</name>
</gene>
<feature type="domain" description="Response regulatory" evidence="15">
    <location>
        <begin position="4"/>
        <end position="120"/>
    </location>
</feature>
<feature type="modified residue" description="4-aspartylphosphate" evidence="13">
    <location>
        <position position="53"/>
    </location>
</feature>
<feature type="domain" description="OmpR/PhoB-type" evidence="16">
    <location>
        <begin position="130"/>
        <end position="228"/>
    </location>
</feature>
<evidence type="ECO:0000256" key="9">
    <source>
        <dbReference type="ARBA" id="ARBA00023125"/>
    </source>
</evidence>
<dbReference type="Pfam" id="PF00486">
    <property type="entry name" value="Trans_reg_C"/>
    <property type="match status" value="1"/>
</dbReference>
<keyword evidence="7" id="KW-0902">Two-component regulatory system</keyword>
<dbReference type="InterPro" id="IPR001867">
    <property type="entry name" value="OmpR/PhoB-type_DNA-bd"/>
</dbReference>
<evidence type="ECO:0000256" key="4">
    <source>
        <dbReference type="ARBA" id="ARBA00022490"/>
    </source>
</evidence>
<evidence type="ECO:0000256" key="5">
    <source>
        <dbReference type="ARBA" id="ARBA00022553"/>
    </source>
</evidence>
<evidence type="ECO:0000256" key="11">
    <source>
        <dbReference type="ARBA" id="ARBA00023163"/>
    </source>
</evidence>
<evidence type="ECO:0000256" key="12">
    <source>
        <dbReference type="ARBA" id="ARBA00024735"/>
    </source>
</evidence>
<dbReference type="GO" id="GO:0005829">
    <property type="term" value="C:cytosol"/>
    <property type="evidence" value="ECO:0007669"/>
    <property type="project" value="TreeGrafter"/>
</dbReference>
<protein>
    <recommendedName>
        <fullName evidence="2">Phosphate regulon transcriptional regulatory protein PhoB</fullName>
    </recommendedName>
</protein>
<keyword evidence="4" id="KW-0963">Cytoplasm</keyword>
<reference evidence="17 18" key="1">
    <citation type="submission" date="2018-05" db="EMBL/GenBank/DDBJ databases">
        <title>Leucothrix arctica sp. nov., isolated from Arctic seawater.</title>
        <authorList>
            <person name="Choi A."/>
            <person name="Baek K."/>
        </authorList>
    </citation>
    <scope>NUCLEOTIDE SEQUENCE [LARGE SCALE GENOMIC DNA]</scope>
    <source>
        <strain evidence="17 18">JCM 18388</strain>
    </source>
</reference>
<dbReference type="InterPro" id="IPR011006">
    <property type="entry name" value="CheY-like_superfamily"/>
</dbReference>
<keyword evidence="11" id="KW-0804">Transcription</keyword>
<dbReference type="SMART" id="SM00862">
    <property type="entry name" value="Trans_reg_C"/>
    <property type="match status" value="1"/>
</dbReference>
<dbReference type="SMART" id="SM00448">
    <property type="entry name" value="REC"/>
    <property type="match status" value="1"/>
</dbReference>
<dbReference type="CDD" id="cd00383">
    <property type="entry name" value="trans_reg_C"/>
    <property type="match status" value="1"/>
</dbReference>
<dbReference type="PANTHER" id="PTHR48111:SF40">
    <property type="entry name" value="PHOSPHATE REGULON TRANSCRIPTIONAL REGULATORY PROTEIN PHOB"/>
    <property type="match status" value="1"/>
</dbReference>
<comment type="subcellular location">
    <subcellularLocation>
        <location evidence="1">Cytoplasm</location>
    </subcellularLocation>
</comment>
<dbReference type="InterPro" id="IPR039420">
    <property type="entry name" value="WalR-like"/>
</dbReference>
<dbReference type="Gene3D" id="1.10.10.10">
    <property type="entry name" value="Winged helix-like DNA-binding domain superfamily/Winged helix DNA-binding domain"/>
    <property type="match status" value="1"/>
</dbReference>
<keyword evidence="3" id="KW-0813">Transport</keyword>
<dbReference type="Proteomes" id="UP000245539">
    <property type="component" value="Unassembled WGS sequence"/>
</dbReference>
<dbReference type="NCBIfam" id="TIGR02154">
    <property type="entry name" value="PhoB"/>
    <property type="match status" value="1"/>
</dbReference>
<dbReference type="GO" id="GO:0032993">
    <property type="term" value="C:protein-DNA complex"/>
    <property type="evidence" value="ECO:0007669"/>
    <property type="project" value="TreeGrafter"/>
</dbReference>
<dbReference type="EMBL" id="QGKM01000075">
    <property type="protein sequence ID" value="PWQ92848.1"/>
    <property type="molecule type" value="Genomic_DNA"/>
</dbReference>
<evidence type="ECO:0000259" key="16">
    <source>
        <dbReference type="PROSITE" id="PS51755"/>
    </source>
</evidence>
<organism evidence="17 18">
    <name type="scientific">Leucothrix pacifica</name>
    <dbReference type="NCBI Taxonomy" id="1247513"/>
    <lineage>
        <taxon>Bacteria</taxon>
        <taxon>Pseudomonadati</taxon>
        <taxon>Pseudomonadota</taxon>
        <taxon>Gammaproteobacteria</taxon>
        <taxon>Thiotrichales</taxon>
        <taxon>Thiotrichaceae</taxon>
        <taxon>Leucothrix</taxon>
    </lineage>
</organism>
<keyword evidence="6" id="KW-0592">Phosphate transport</keyword>
<keyword evidence="5 13" id="KW-0597">Phosphoprotein</keyword>
<dbReference type="Gene3D" id="6.10.250.690">
    <property type="match status" value="1"/>
</dbReference>
<evidence type="ECO:0000256" key="7">
    <source>
        <dbReference type="ARBA" id="ARBA00023012"/>
    </source>
</evidence>
<dbReference type="PROSITE" id="PS51755">
    <property type="entry name" value="OMPR_PHOB"/>
    <property type="match status" value="1"/>
</dbReference>
<evidence type="ECO:0000256" key="3">
    <source>
        <dbReference type="ARBA" id="ARBA00022448"/>
    </source>
</evidence>
<evidence type="ECO:0000256" key="14">
    <source>
        <dbReference type="PROSITE-ProRule" id="PRU01091"/>
    </source>
</evidence>
<comment type="function">
    <text evidence="12">This protein is a positive regulator for the phosphate regulon. Transcription of this operon is positively regulated by PhoB and PhoR when phosphate is limited.</text>
</comment>
<evidence type="ECO:0000259" key="15">
    <source>
        <dbReference type="PROSITE" id="PS50110"/>
    </source>
</evidence>
<evidence type="ECO:0000256" key="8">
    <source>
        <dbReference type="ARBA" id="ARBA00023015"/>
    </source>
</evidence>
<dbReference type="InterPro" id="IPR011879">
    <property type="entry name" value="Sig_transdc_resp-reg_PhoB"/>
</dbReference>
<dbReference type="GO" id="GO:0000976">
    <property type="term" value="F:transcription cis-regulatory region binding"/>
    <property type="evidence" value="ECO:0007669"/>
    <property type="project" value="TreeGrafter"/>
</dbReference>